<evidence type="ECO:0000256" key="5">
    <source>
        <dbReference type="SAM" id="MobiDB-lite"/>
    </source>
</evidence>
<organism evidence="7 8">
    <name type="scientific">Leifsonia soli</name>
    <dbReference type="NCBI Taxonomy" id="582665"/>
    <lineage>
        <taxon>Bacteria</taxon>
        <taxon>Bacillati</taxon>
        <taxon>Actinomycetota</taxon>
        <taxon>Actinomycetes</taxon>
        <taxon>Micrococcales</taxon>
        <taxon>Microbacteriaceae</taxon>
        <taxon>Leifsonia</taxon>
    </lineage>
</organism>
<feature type="compositionally biased region" description="Basic and acidic residues" evidence="5">
    <location>
        <begin position="257"/>
        <end position="267"/>
    </location>
</feature>
<dbReference type="InterPro" id="IPR007343">
    <property type="entry name" value="Uncharacterised_pept_Zn_put"/>
</dbReference>
<evidence type="ECO:0008006" key="9">
    <source>
        <dbReference type="Google" id="ProtNLM"/>
    </source>
</evidence>
<gene>
    <name evidence="7" type="ORF">BJ963_002159</name>
</gene>
<reference evidence="7 8" key="1">
    <citation type="submission" date="2020-07" db="EMBL/GenBank/DDBJ databases">
        <title>Sequencing the genomes of 1000 actinobacteria strains.</title>
        <authorList>
            <person name="Klenk H.-P."/>
        </authorList>
    </citation>
    <scope>NUCLEOTIDE SEQUENCE [LARGE SCALE GENOMIC DNA]</scope>
    <source>
        <strain evidence="7 8">DSM 23871</strain>
    </source>
</reference>
<dbReference type="RefSeq" id="WP_179456561.1">
    <property type="nucleotide sequence ID" value="NZ_BAAAPX010000001.1"/>
</dbReference>
<name>A0A852T202_9MICO</name>
<evidence type="ECO:0000256" key="2">
    <source>
        <dbReference type="ARBA" id="ARBA00022692"/>
    </source>
</evidence>
<dbReference type="SUPFAM" id="SSF55486">
    <property type="entry name" value="Metalloproteases ('zincins'), catalytic domain"/>
    <property type="match status" value="1"/>
</dbReference>
<feature type="transmembrane region" description="Helical" evidence="6">
    <location>
        <begin position="21"/>
        <end position="42"/>
    </location>
</feature>
<keyword evidence="2 6" id="KW-0812">Transmembrane</keyword>
<dbReference type="PANTHER" id="PTHR30168">
    <property type="entry name" value="PUTATIVE MEMBRANE PROTEIN YPFJ"/>
    <property type="match status" value="1"/>
</dbReference>
<keyword evidence="8" id="KW-1185">Reference proteome</keyword>
<dbReference type="GO" id="GO:0016020">
    <property type="term" value="C:membrane"/>
    <property type="evidence" value="ECO:0007669"/>
    <property type="project" value="UniProtKB-SubCell"/>
</dbReference>
<protein>
    <recommendedName>
        <fullName evidence="9">Neutral zinc metallopeptidase</fullName>
    </recommendedName>
</protein>
<dbReference type="AlphaFoldDB" id="A0A852T202"/>
<sequence>MTFDPNADISGGRVRRRGRTAGIAAGGVGLGAVVILLVSQLLGVDLTGLVGGDASGGTQQIGTGDQAVDCTTGAEANASVDCRMKGAAASLEAYWSSAAPQLGATYSSPEFILFDGQTGTGCGSATSAVGPFYCPPDRTLYVDTGFFDELRSRFGASGGPLAEMYVVAHEWGHHIQNIGGIMEQHSGRETGPASDSVRTELQADCFAGSWAGAASSTDDPSGRPFLEPITDEQIADALSAAAAVGDDRIQQASTGRVDPEGWTHGSAEQRQRWFTTGFRQGAAACDTFAVPASRL</sequence>
<keyword evidence="3 6" id="KW-1133">Transmembrane helix</keyword>
<evidence type="ECO:0000256" key="3">
    <source>
        <dbReference type="ARBA" id="ARBA00022989"/>
    </source>
</evidence>
<evidence type="ECO:0000256" key="4">
    <source>
        <dbReference type="ARBA" id="ARBA00023136"/>
    </source>
</evidence>
<proteinExistence type="predicted"/>
<evidence type="ECO:0000313" key="7">
    <source>
        <dbReference type="EMBL" id="NYD74640.1"/>
    </source>
</evidence>
<keyword evidence="4 6" id="KW-0472">Membrane</keyword>
<dbReference type="PANTHER" id="PTHR30168:SF0">
    <property type="entry name" value="INNER MEMBRANE PROTEIN"/>
    <property type="match status" value="1"/>
</dbReference>
<evidence type="ECO:0000256" key="1">
    <source>
        <dbReference type="ARBA" id="ARBA00004167"/>
    </source>
</evidence>
<accession>A0A852T202</accession>
<dbReference type="Proteomes" id="UP000589620">
    <property type="component" value="Unassembled WGS sequence"/>
</dbReference>
<comment type="caution">
    <text evidence="7">The sequence shown here is derived from an EMBL/GenBank/DDBJ whole genome shotgun (WGS) entry which is preliminary data.</text>
</comment>
<feature type="region of interest" description="Disordered" evidence="5">
    <location>
        <begin position="247"/>
        <end position="267"/>
    </location>
</feature>
<dbReference type="Pfam" id="PF04228">
    <property type="entry name" value="Zn_peptidase"/>
    <property type="match status" value="1"/>
</dbReference>
<dbReference type="EMBL" id="JACCBJ010000001">
    <property type="protein sequence ID" value="NYD74640.1"/>
    <property type="molecule type" value="Genomic_DNA"/>
</dbReference>
<evidence type="ECO:0000313" key="8">
    <source>
        <dbReference type="Proteomes" id="UP000589620"/>
    </source>
</evidence>
<evidence type="ECO:0000256" key="6">
    <source>
        <dbReference type="SAM" id="Phobius"/>
    </source>
</evidence>
<comment type="subcellular location">
    <subcellularLocation>
        <location evidence="1">Membrane</location>
        <topology evidence="1">Single-pass membrane protein</topology>
    </subcellularLocation>
</comment>